<dbReference type="Gene3D" id="1.10.1240.10">
    <property type="entry name" value="Methionine synthase domain"/>
    <property type="match status" value="1"/>
</dbReference>
<dbReference type="Gene3D" id="1.10.1660.10">
    <property type="match status" value="1"/>
</dbReference>
<evidence type="ECO:0000256" key="4">
    <source>
        <dbReference type="ARBA" id="ARBA00023163"/>
    </source>
</evidence>
<dbReference type="Pfam" id="PF13411">
    <property type="entry name" value="MerR_1"/>
    <property type="match status" value="1"/>
</dbReference>
<dbReference type="CDD" id="cd01104">
    <property type="entry name" value="HTH_MlrA-CarA"/>
    <property type="match status" value="1"/>
</dbReference>
<dbReference type="InterPro" id="IPR009061">
    <property type="entry name" value="DNA-bd_dom_put_sf"/>
</dbReference>
<evidence type="ECO:0000259" key="5">
    <source>
        <dbReference type="PROSITE" id="PS50937"/>
    </source>
</evidence>
<gene>
    <name evidence="6" type="ORF">HYN48_07465</name>
</gene>
<dbReference type="InterPro" id="IPR003759">
    <property type="entry name" value="Cbl-bd_cap"/>
</dbReference>
<dbReference type="PANTHER" id="PTHR30204">
    <property type="entry name" value="REDOX-CYCLING DRUG-SENSING TRANSCRIPTIONAL ACTIVATOR SOXR"/>
    <property type="match status" value="1"/>
</dbReference>
<evidence type="ECO:0000256" key="1">
    <source>
        <dbReference type="ARBA" id="ARBA00022491"/>
    </source>
</evidence>
<dbReference type="OrthoDB" id="9800334at2"/>
<dbReference type="GO" id="GO:0003677">
    <property type="term" value="F:DNA binding"/>
    <property type="evidence" value="ECO:0007669"/>
    <property type="project" value="UniProtKB-KW"/>
</dbReference>
<dbReference type="Proteomes" id="UP000244193">
    <property type="component" value="Chromosome"/>
</dbReference>
<keyword evidence="7" id="KW-1185">Reference proteome</keyword>
<evidence type="ECO:0000256" key="3">
    <source>
        <dbReference type="ARBA" id="ARBA00023125"/>
    </source>
</evidence>
<reference evidence="6 7" key="1">
    <citation type="submission" date="2018-04" db="EMBL/GenBank/DDBJ databases">
        <title>Genome sequencing of Flavobacterium sp. HYN0048.</title>
        <authorList>
            <person name="Yi H."/>
            <person name="Baek C."/>
        </authorList>
    </citation>
    <scope>NUCLEOTIDE SEQUENCE [LARGE SCALE GENOMIC DNA]</scope>
    <source>
        <strain evidence="6 7">HYN0048</strain>
    </source>
</reference>
<dbReference type="SMART" id="SM00422">
    <property type="entry name" value="HTH_MERR"/>
    <property type="match status" value="1"/>
</dbReference>
<keyword evidence="3" id="KW-0238">DNA-binding</keyword>
<keyword evidence="1" id="KW-0678">Repressor</keyword>
<evidence type="ECO:0000313" key="6">
    <source>
        <dbReference type="EMBL" id="AWA29928.1"/>
    </source>
</evidence>
<dbReference type="RefSeq" id="WP_108370512.1">
    <property type="nucleotide sequence ID" value="NZ_CP028811.1"/>
</dbReference>
<dbReference type="InterPro" id="IPR036594">
    <property type="entry name" value="Meth_synthase_dom"/>
</dbReference>
<name>A0A2S0RFB7_9FLAO</name>
<accession>A0A2S0RFB7</accession>
<dbReference type="AlphaFoldDB" id="A0A2S0RFB7"/>
<keyword evidence="2" id="KW-0805">Transcription regulation</keyword>
<dbReference type="EMBL" id="CP028811">
    <property type="protein sequence ID" value="AWA29928.1"/>
    <property type="molecule type" value="Genomic_DNA"/>
</dbReference>
<keyword evidence="4" id="KW-0804">Transcription</keyword>
<dbReference type="GO" id="GO:0003700">
    <property type="term" value="F:DNA-binding transcription factor activity"/>
    <property type="evidence" value="ECO:0007669"/>
    <property type="project" value="InterPro"/>
</dbReference>
<feature type="domain" description="HTH merR-type" evidence="5">
    <location>
        <begin position="16"/>
        <end position="76"/>
    </location>
</feature>
<dbReference type="PANTHER" id="PTHR30204:SF69">
    <property type="entry name" value="MERR-FAMILY TRANSCRIPTIONAL REGULATOR"/>
    <property type="match status" value="1"/>
</dbReference>
<dbReference type="InterPro" id="IPR047057">
    <property type="entry name" value="MerR_fam"/>
</dbReference>
<dbReference type="KEGG" id="fmg:HYN48_07465"/>
<evidence type="ECO:0000313" key="7">
    <source>
        <dbReference type="Proteomes" id="UP000244193"/>
    </source>
</evidence>
<dbReference type="PROSITE" id="PS50937">
    <property type="entry name" value="HTH_MERR_2"/>
    <property type="match status" value="1"/>
</dbReference>
<protein>
    <submittedName>
        <fullName evidence="6">MerR family transcriptional regulator</fullName>
    </submittedName>
</protein>
<organism evidence="6 7">
    <name type="scientific">Flavobacterium magnum</name>
    <dbReference type="NCBI Taxonomy" id="2162713"/>
    <lineage>
        <taxon>Bacteria</taxon>
        <taxon>Pseudomonadati</taxon>
        <taxon>Bacteroidota</taxon>
        <taxon>Flavobacteriia</taxon>
        <taxon>Flavobacteriales</taxon>
        <taxon>Flavobacteriaceae</taxon>
        <taxon>Flavobacterium</taxon>
    </lineage>
</organism>
<evidence type="ECO:0000256" key="2">
    <source>
        <dbReference type="ARBA" id="ARBA00023015"/>
    </source>
</evidence>
<dbReference type="InterPro" id="IPR000551">
    <property type="entry name" value="MerR-type_HTH_dom"/>
</dbReference>
<sequence>MNSAHAIFNIRDLENISGIKAHTIRIWEKRYNILQPERTDTNIRLYTIENLKRLLNITLLHHHGYKISKIATFDEDKLKVMIGDIISPKTVRHHAISAFKMAMLQFDQDYFLQTYNELLSEKSFREIFNDIFIPLLNEIGMLWQTETVSAVHEHFISSLLRQKISANIEKAQRETPTLGERTFVFYLPLHENHELGLLYMHYEAVLNGCKTIYLGPGIQIDDLDRLGPHIANPVFVTYFTLDPERDTLQAYFSEFGSKLLDGTTSELWVGGSQVVDVPDQQYHKSISIIHSFTDYIRKL</sequence>
<proteinExistence type="predicted"/>
<dbReference type="SUPFAM" id="SSF46955">
    <property type="entry name" value="Putative DNA-binding domain"/>
    <property type="match status" value="1"/>
</dbReference>
<dbReference type="Pfam" id="PF02607">
    <property type="entry name" value="B12-binding_2"/>
    <property type="match status" value="1"/>
</dbReference>